<dbReference type="GO" id="GO:0005886">
    <property type="term" value="C:plasma membrane"/>
    <property type="evidence" value="ECO:0007669"/>
    <property type="project" value="UniProtKB-SubCell"/>
</dbReference>
<feature type="transmembrane region" description="Helical" evidence="6">
    <location>
        <begin position="285"/>
        <end position="302"/>
    </location>
</feature>
<gene>
    <name evidence="8" type="ORF">SAMN05445850_7941</name>
</gene>
<evidence type="ECO:0000256" key="3">
    <source>
        <dbReference type="ARBA" id="ARBA00022692"/>
    </source>
</evidence>
<evidence type="ECO:0000256" key="5">
    <source>
        <dbReference type="ARBA" id="ARBA00023136"/>
    </source>
</evidence>
<dbReference type="InterPro" id="IPR003841">
    <property type="entry name" value="Na/Pi_transpt"/>
</dbReference>
<keyword evidence="5 6" id="KW-0472">Membrane</keyword>
<proteinExistence type="predicted"/>
<dbReference type="NCBIfam" id="NF037997">
    <property type="entry name" value="Na_Pi_symport"/>
    <property type="match status" value="1"/>
</dbReference>
<dbReference type="NCBIfam" id="TIGR00704">
    <property type="entry name" value="NaPi_cotrn_rel"/>
    <property type="match status" value="1"/>
</dbReference>
<feature type="transmembrane region" description="Helical" evidence="6">
    <location>
        <begin position="134"/>
        <end position="155"/>
    </location>
</feature>
<evidence type="ECO:0000313" key="8">
    <source>
        <dbReference type="EMBL" id="SDR61750.1"/>
    </source>
</evidence>
<dbReference type="GO" id="GO:0005436">
    <property type="term" value="F:sodium:phosphate symporter activity"/>
    <property type="evidence" value="ECO:0007669"/>
    <property type="project" value="InterPro"/>
</dbReference>
<dbReference type="InterPro" id="IPR004633">
    <property type="entry name" value="NaPi_cotrn-rel/YqeW-like"/>
</dbReference>
<accession>A0A1H1KID7</accession>
<keyword evidence="4 6" id="KW-1133">Transmembrane helix</keyword>
<dbReference type="Proteomes" id="UP000199365">
    <property type="component" value="Unassembled WGS sequence"/>
</dbReference>
<evidence type="ECO:0000313" key="9">
    <source>
        <dbReference type="Proteomes" id="UP000199365"/>
    </source>
</evidence>
<dbReference type="PANTHER" id="PTHR10010:SF46">
    <property type="entry name" value="SODIUM-DEPENDENT PHOSPHATE TRANSPORT PROTEIN 2B"/>
    <property type="match status" value="1"/>
</dbReference>
<keyword evidence="9" id="KW-1185">Reference proteome</keyword>
<feature type="transmembrane region" description="Helical" evidence="6">
    <location>
        <begin position="247"/>
        <end position="265"/>
    </location>
</feature>
<dbReference type="SUPFAM" id="SSF109755">
    <property type="entry name" value="PhoU-like"/>
    <property type="match status" value="1"/>
</dbReference>
<dbReference type="PANTHER" id="PTHR10010">
    <property type="entry name" value="SOLUTE CARRIER FAMILY 34 SODIUM PHOSPHATE , MEMBER 2-RELATED"/>
    <property type="match status" value="1"/>
</dbReference>
<feature type="transmembrane region" description="Helical" evidence="6">
    <location>
        <begin position="175"/>
        <end position="198"/>
    </location>
</feature>
<evidence type="ECO:0000256" key="2">
    <source>
        <dbReference type="ARBA" id="ARBA00022475"/>
    </source>
</evidence>
<evidence type="ECO:0000256" key="4">
    <source>
        <dbReference type="ARBA" id="ARBA00022989"/>
    </source>
</evidence>
<dbReference type="AlphaFoldDB" id="A0A1H1KID7"/>
<dbReference type="STRING" id="157910.SAMN05445850_7941"/>
<keyword evidence="3 6" id="KW-0812">Transmembrane</keyword>
<dbReference type="EMBL" id="FNKX01000004">
    <property type="protein sequence ID" value="SDR61750.1"/>
    <property type="molecule type" value="Genomic_DNA"/>
</dbReference>
<evidence type="ECO:0000256" key="1">
    <source>
        <dbReference type="ARBA" id="ARBA00004651"/>
    </source>
</evidence>
<dbReference type="RefSeq" id="WP_090812394.1">
    <property type="nucleotide sequence ID" value="NZ_FNKX01000004.1"/>
</dbReference>
<keyword evidence="2" id="KW-1003">Cell membrane</keyword>
<feature type="domain" description="PhoU" evidence="7">
    <location>
        <begin position="345"/>
        <end position="421"/>
    </location>
</feature>
<feature type="transmembrane region" description="Helical" evidence="6">
    <location>
        <begin position="98"/>
        <end position="122"/>
    </location>
</feature>
<evidence type="ECO:0000256" key="6">
    <source>
        <dbReference type="SAM" id="Phobius"/>
    </source>
</evidence>
<dbReference type="InterPro" id="IPR026022">
    <property type="entry name" value="PhoU_dom"/>
</dbReference>
<dbReference type="InterPro" id="IPR038078">
    <property type="entry name" value="PhoU-like_sf"/>
</dbReference>
<organism evidence="8 9">
    <name type="scientific">Paraburkholderia tuberum</name>
    <dbReference type="NCBI Taxonomy" id="157910"/>
    <lineage>
        <taxon>Bacteria</taxon>
        <taxon>Pseudomonadati</taxon>
        <taxon>Pseudomonadota</taxon>
        <taxon>Betaproteobacteria</taxon>
        <taxon>Burkholderiales</taxon>
        <taxon>Burkholderiaceae</taxon>
        <taxon>Paraburkholderia</taxon>
    </lineage>
</organism>
<evidence type="ECO:0000259" key="7">
    <source>
        <dbReference type="Pfam" id="PF01895"/>
    </source>
</evidence>
<dbReference type="Gene3D" id="1.20.58.220">
    <property type="entry name" value="Phosphate transport system protein phou homolog 2, domain 2"/>
    <property type="match status" value="1"/>
</dbReference>
<protein>
    <submittedName>
        <fullName evidence="8">Phosphate:Na+ symporter</fullName>
    </submittedName>
</protein>
<dbReference type="Pfam" id="PF02690">
    <property type="entry name" value="Na_Pi_cotrans"/>
    <property type="match status" value="2"/>
</dbReference>
<comment type="subcellular location">
    <subcellularLocation>
        <location evidence="1">Cell membrane</location>
        <topology evidence="1">Multi-pass membrane protein</topology>
    </subcellularLocation>
</comment>
<feature type="transmembrane region" description="Helical" evidence="6">
    <location>
        <begin position="73"/>
        <end position="92"/>
    </location>
</feature>
<sequence>MTLTFTLIDLAGSVALLLWGTHMVQTGVQRVFGASLRSLLGRALRGRLGAFLAGMGVTAVLQSSTATGLMTAGFAAGGLVELVPALAVMLGANVGTTVIVQVLSFDVAAASPALILVGVLMFRKASTTRAHDLGRVLIGLGLMLLALHQLLGIMTDYEDAPSLRMLLGAASTVPLVDVLLAAGLTWAAHSSVAIILLIMSLCAQNVVPPDAAFALVLGANLGTAINPLVEGTTAGDPASKRLPVGNLLSRAVGVVMTLAALGPLGRLMVTIEPDNARVVADFHTMFNLVLACLFLPVLSPYARLLRRLLPERADPADPSRPLYLDPAARQIPMVALGHAAREALRLADVLGQMLAGARAALVEGDRKLIVETRRRDDILDHLNTAIKTYLTSLDPEQFAEDDHRRLHEILTFVINIEQAGDVVDLNLLPHATKRVKRGLAFSKEGETELLVMMDRLMANLRTAASLFVTEDPRTARMLADEKVAFREAESAATASHFERLRSGRIDTAQTSALHLDVLRDLKLINSHIVAAAAYPVLERTGALLPSRIASNEM</sequence>
<name>A0A1H1KID7_9BURK</name>
<feature type="transmembrane region" description="Helical" evidence="6">
    <location>
        <begin position="43"/>
        <end position="61"/>
    </location>
</feature>
<reference evidence="9" key="1">
    <citation type="submission" date="2016-10" db="EMBL/GenBank/DDBJ databases">
        <authorList>
            <person name="Varghese N."/>
            <person name="Submissions S."/>
        </authorList>
    </citation>
    <scope>NUCLEOTIDE SEQUENCE [LARGE SCALE GENOMIC DNA]</scope>
    <source>
        <strain evidence="9">DUS833</strain>
    </source>
</reference>
<dbReference type="GO" id="GO:0044341">
    <property type="term" value="P:sodium-dependent phosphate transport"/>
    <property type="evidence" value="ECO:0007669"/>
    <property type="project" value="InterPro"/>
</dbReference>
<dbReference type="Pfam" id="PF01895">
    <property type="entry name" value="PhoU"/>
    <property type="match status" value="1"/>
</dbReference>